<protein>
    <submittedName>
        <fullName evidence="1">Uncharacterized protein</fullName>
    </submittedName>
</protein>
<dbReference type="RefSeq" id="WP_223907861.1">
    <property type="nucleotide sequence ID" value="NZ_AP024238.1"/>
</dbReference>
<reference evidence="1 2" key="1">
    <citation type="journal article" date="2021" name="Microbiol. Spectr.">
        <title>A Single Bacterium Capable of Oxidation and Reduction of Iron at Circumneutral pH.</title>
        <authorList>
            <person name="Kato S."/>
            <person name="Ohkuma M."/>
        </authorList>
    </citation>
    <scope>NUCLEOTIDE SEQUENCE [LARGE SCALE GENOMIC DNA]</scope>
    <source>
        <strain evidence="1 2">MIZ03</strain>
    </source>
</reference>
<organism evidence="1 2">
    <name type="scientific">Rhodoferax lithotrophicus</name>
    <dbReference type="NCBI Taxonomy" id="2798804"/>
    <lineage>
        <taxon>Bacteria</taxon>
        <taxon>Pseudomonadati</taxon>
        <taxon>Pseudomonadota</taxon>
        <taxon>Betaproteobacteria</taxon>
        <taxon>Burkholderiales</taxon>
        <taxon>Comamonadaceae</taxon>
        <taxon>Rhodoferax</taxon>
    </lineage>
</organism>
<gene>
    <name evidence="1" type="ORF">MIZ03_0592</name>
</gene>
<dbReference type="Proteomes" id="UP000824366">
    <property type="component" value="Chromosome"/>
</dbReference>
<sequence>MVRKPKIEPTFDYHLSSAFKDEDILALVLKGHLVIEAMLGKILEKAGFGEEIWRWPFLTKVEKSIENSPMPQWVGDICNDLNDIRNDYCHSLGHEVSFSEVYAHVQRWSSLGLEYTDETIYSDAVESEDIYGVEGILTETLSNTMDEINNVFGQIGLKETYLK</sequence>
<evidence type="ECO:0000313" key="2">
    <source>
        <dbReference type="Proteomes" id="UP000824366"/>
    </source>
</evidence>
<name>A0ABM7MHL3_9BURK</name>
<proteinExistence type="predicted"/>
<evidence type="ECO:0000313" key="1">
    <source>
        <dbReference type="EMBL" id="BCO25713.1"/>
    </source>
</evidence>
<dbReference type="EMBL" id="AP024238">
    <property type="protein sequence ID" value="BCO25713.1"/>
    <property type="molecule type" value="Genomic_DNA"/>
</dbReference>
<keyword evidence="2" id="KW-1185">Reference proteome</keyword>
<accession>A0ABM7MHL3</accession>